<evidence type="ECO:0000313" key="2">
    <source>
        <dbReference type="EMBL" id="MFC7256254.1"/>
    </source>
</evidence>
<evidence type="ECO:0000313" key="3">
    <source>
        <dbReference type="Proteomes" id="UP001596434"/>
    </source>
</evidence>
<dbReference type="RefSeq" id="WP_379704891.1">
    <property type="nucleotide sequence ID" value="NZ_JBHTAT010000001.1"/>
</dbReference>
<dbReference type="Proteomes" id="UP001596434">
    <property type="component" value="Unassembled WGS sequence"/>
</dbReference>
<organism evidence="2 3">
    <name type="scientific">Haloplanus litoreus</name>
    <dbReference type="NCBI Taxonomy" id="767515"/>
    <lineage>
        <taxon>Archaea</taxon>
        <taxon>Methanobacteriati</taxon>
        <taxon>Methanobacteriota</taxon>
        <taxon>Stenosarchaea group</taxon>
        <taxon>Halobacteria</taxon>
        <taxon>Halobacteriales</taxon>
        <taxon>Haloferacaceae</taxon>
        <taxon>Haloplanus</taxon>
    </lineage>
</organism>
<dbReference type="AlphaFoldDB" id="A0ABD6A0L0"/>
<feature type="region of interest" description="Disordered" evidence="1">
    <location>
        <begin position="88"/>
        <end position="121"/>
    </location>
</feature>
<name>A0ABD6A0L0_9EURY</name>
<comment type="caution">
    <text evidence="2">The sequence shown here is derived from an EMBL/GenBank/DDBJ whole genome shotgun (WGS) entry which is preliminary data.</text>
</comment>
<keyword evidence="3" id="KW-1185">Reference proteome</keyword>
<dbReference type="EMBL" id="JBHTAT010000001">
    <property type="protein sequence ID" value="MFC7256254.1"/>
    <property type="molecule type" value="Genomic_DNA"/>
</dbReference>
<dbReference type="Pfam" id="PF26244">
    <property type="entry name" value="DUF8057"/>
    <property type="match status" value="1"/>
</dbReference>
<dbReference type="GeneID" id="96954639"/>
<accession>A0ABD6A0L0</accession>
<proteinExistence type="predicted"/>
<gene>
    <name evidence="2" type="ORF">ACFQKE_13275</name>
</gene>
<dbReference type="InterPro" id="IPR058370">
    <property type="entry name" value="DUF8057"/>
</dbReference>
<reference evidence="2 3" key="1">
    <citation type="journal article" date="2019" name="Int. J. Syst. Evol. Microbiol.">
        <title>The Global Catalogue of Microorganisms (GCM) 10K type strain sequencing project: providing services to taxonomists for standard genome sequencing and annotation.</title>
        <authorList>
            <consortium name="The Broad Institute Genomics Platform"/>
            <consortium name="The Broad Institute Genome Sequencing Center for Infectious Disease"/>
            <person name="Wu L."/>
            <person name="Ma J."/>
        </authorList>
    </citation>
    <scope>NUCLEOTIDE SEQUENCE [LARGE SCALE GENOMIC DNA]</scope>
    <source>
        <strain evidence="2 3">GX21</strain>
    </source>
</reference>
<evidence type="ECO:0000256" key="1">
    <source>
        <dbReference type="SAM" id="MobiDB-lite"/>
    </source>
</evidence>
<protein>
    <submittedName>
        <fullName evidence="2">Uncharacterized protein</fullName>
    </submittedName>
</protein>
<sequence length="134" mass="15077">MYESEFDIGWNDLDKEGALERAFALGVARSLGEPNREEYERVLTAAETTYERSLIELSYDEGRRKASGRTGEESDAVWEDLVVETVDIDAGPSSDRERTSAADGPPELMSRPEPTVIPEDGLDRVRLPAFLRRR</sequence>